<evidence type="ECO:0000313" key="3">
    <source>
        <dbReference type="Proteomes" id="UP001238096"/>
    </source>
</evidence>
<gene>
    <name evidence="2" type="ORF">N1496_04675</name>
</gene>
<evidence type="ECO:0000259" key="1">
    <source>
        <dbReference type="Pfam" id="PF19502"/>
    </source>
</evidence>
<dbReference type="Proteomes" id="UP001238096">
    <property type="component" value="Chromosome"/>
</dbReference>
<accession>A0ABY9LIX3</accession>
<dbReference type="EMBL" id="CP110509">
    <property type="protein sequence ID" value="WMB28750.1"/>
    <property type="molecule type" value="Genomic_DNA"/>
</dbReference>
<name>A0ABY9LIX3_9STRE</name>
<reference evidence="3" key="1">
    <citation type="submission" date="2022-10" db="EMBL/GenBank/DDBJ databases">
        <title>Streptococcus didelphis as causative of fatal infections in opossums (Didelphis albiventris).</title>
        <authorList>
            <person name="Breyer G.M."/>
            <person name="Da Silva M.E.R.J."/>
            <person name="Siqueira F.M."/>
        </authorList>
    </citation>
    <scope>NUCLEOTIDE SEQUENCE [LARGE SCALE GENOMIC DNA]</scope>
    <source>
        <strain evidence="3">LBVP101/21</strain>
    </source>
</reference>
<feature type="domain" description="DUF6036" evidence="1">
    <location>
        <begin position="3"/>
        <end position="129"/>
    </location>
</feature>
<protein>
    <submittedName>
        <fullName evidence="2">DUF6036 family nucleotidyltransferase</fullName>
    </submittedName>
</protein>
<dbReference type="Pfam" id="PF19502">
    <property type="entry name" value="DUF6036"/>
    <property type="match status" value="1"/>
</dbReference>
<sequence>MDKMKPVFEALNKELIAANLNLTIICVGGYVLEYHGLRATQDVDAFYEENQKINEIIAKVGQQFSLNTHEELWLNNNVANMNRQPPIELCETVYYFENLIVLIAPIEYVLGMKMVSSREQDLKDIAAIIKYKHLHSPFNTFDSLKKQGFENIDFSVLLEGFSYAYGIRWLEEFFKENQDQLSHYY</sequence>
<dbReference type="RefSeq" id="WP_018366983.1">
    <property type="nucleotide sequence ID" value="NZ_CP104407.1"/>
</dbReference>
<keyword evidence="3" id="KW-1185">Reference proteome</keyword>
<dbReference type="InterPro" id="IPR045792">
    <property type="entry name" value="DUF6036"/>
</dbReference>
<organism evidence="2 3">
    <name type="scientific">Streptococcus didelphis</name>
    <dbReference type="NCBI Taxonomy" id="102886"/>
    <lineage>
        <taxon>Bacteria</taxon>
        <taxon>Bacillati</taxon>
        <taxon>Bacillota</taxon>
        <taxon>Bacilli</taxon>
        <taxon>Lactobacillales</taxon>
        <taxon>Streptococcaceae</taxon>
        <taxon>Streptococcus</taxon>
    </lineage>
</organism>
<proteinExistence type="predicted"/>
<evidence type="ECO:0000313" key="2">
    <source>
        <dbReference type="EMBL" id="WMB28750.1"/>
    </source>
</evidence>